<dbReference type="Gene3D" id="2.40.50.100">
    <property type="match status" value="1"/>
</dbReference>
<evidence type="ECO:0000313" key="5">
    <source>
        <dbReference type="Proteomes" id="UP000483379"/>
    </source>
</evidence>
<accession>A0A6M0K9E0</accession>
<keyword evidence="5" id="KW-1185">Reference proteome</keyword>
<evidence type="ECO:0000259" key="3">
    <source>
        <dbReference type="Pfam" id="PF25917"/>
    </source>
</evidence>
<proteinExistence type="inferred from homology"/>
<organism evidence="4 5">
    <name type="scientific">Thiorhodococcus minor</name>
    <dbReference type="NCBI Taxonomy" id="57489"/>
    <lineage>
        <taxon>Bacteria</taxon>
        <taxon>Pseudomonadati</taxon>
        <taxon>Pseudomonadota</taxon>
        <taxon>Gammaproteobacteria</taxon>
        <taxon>Chromatiales</taxon>
        <taxon>Chromatiaceae</taxon>
        <taxon>Thiorhodococcus</taxon>
    </lineage>
</organism>
<evidence type="ECO:0000256" key="2">
    <source>
        <dbReference type="SAM" id="MobiDB-lite"/>
    </source>
</evidence>
<dbReference type="RefSeq" id="WP_425338434.1">
    <property type="nucleotide sequence ID" value="NZ_JAAIJQ010000154.1"/>
</dbReference>
<dbReference type="EMBL" id="JAAIJQ010000154">
    <property type="protein sequence ID" value="NEV65125.1"/>
    <property type="molecule type" value="Genomic_DNA"/>
</dbReference>
<evidence type="ECO:0000256" key="1">
    <source>
        <dbReference type="ARBA" id="ARBA00009477"/>
    </source>
</evidence>
<evidence type="ECO:0000313" key="4">
    <source>
        <dbReference type="EMBL" id="NEV65125.1"/>
    </source>
</evidence>
<comment type="caution">
    <text evidence="4">The sequence shown here is derived from an EMBL/GenBank/DDBJ whole genome shotgun (WGS) entry which is preliminary data.</text>
</comment>
<protein>
    <submittedName>
        <fullName evidence="4">Biotin/lipoyl-binding protein</fullName>
    </submittedName>
</protein>
<dbReference type="Pfam" id="PF25917">
    <property type="entry name" value="BSH_RND"/>
    <property type="match status" value="1"/>
</dbReference>
<feature type="domain" description="Multidrug resistance protein MdtA-like barrel-sandwich hybrid" evidence="3">
    <location>
        <begin position="3"/>
        <end position="38"/>
    </location>
</feature>
<dbReference type="SUPFAM" id="SSF111369">
    <property type="entry name" value="HlyD-like secretion proteins"/>
    <property type="match status" value="1"/>
</dbReference>
<dbReference type="AlphaFoldDB" id="A0A6M0K9E0"/>
<feature type="compositionally biased region" description="Low complexity" evidence="2">
    <location>
        <begin position="73"/>
        <end position="92"/>
    </location>
</feature>
<feature type="region of interest" description="Disordered" evidence="2">
    <location>
        <begin position="73"/>
        <end position="99"/>
    </location>
</feature>
<comment type="similarity">
    <text evidence="1">Belongs to the membrane fusion protein (MFP) (TC 8.A.1) family.</text>
</comment>
<gene>
    <name evidence="4" type="ORF">G3446_25310</name>
</gene>
<dbReference type="InterPro" id="IPR058625">
    <property type="entry name" value="MdtA-like_BSH"/>
</dbReference>
<name>A0A6M0K9E0_9GAMM</name>
<dbReference type="Proteomes" id="UP000483379">
    <property type="component" value="Unassembled WGS sequence"/>
</dbReference>
<sequence length="99" mass="10354">MVPQVSGYVAALAVTNAQLVEGDDLLARIDQRPFALEVEKARSALQSATQSVGASSSQEGRPWLIIQNAPTACSSPTAASSARSASSTCNNTRRTTMTQ</sequence>
<reference evidence="4 5" key="1">
    <citation type="submission" date="2020-02" db="EMBL/GenBank/DDBJ databases">
        <title>Genome sequences of Thiorhodococcus mannitoliphagus and Thiorhodococcus minor, purple sulfur photosynthetic bacteria in the gammaproteobacterial family, Chromatiaceae.</title>
        <authorList>
            <person name="Aviles F.A."/>
            <person name="Meyer T.E."/>
            <person name="Kyndt J.A."/>
        </authorList>
    </citation>
    <scope>NUCLEOTIDE SEQUENCE [LARGE SCALE GENOMIC DNA]</scope>
    <source>
        <strain evidence="4 5">DSM 11518</strain>
    </source>
</reference>